<evidence type="ECO:0000259" key="2">
    <source>
        <dbReference type="SMART" id="SM00867"/>
    </source>
</evidence>
<keyword evidence="1" id="KW-0732">Signal</keyword>
<sequence>MSPKLTSPAAVAAMLVAMMAAPAAATDYVQAPGSSLAFATKYDGEVFTGKFGGFDTRLSFDPEQLDSAKLDVTIQLVGTSTGNADRDSTLTGGDFFNVSKFAQARYVAEKFRALGGDQYAADGTLTLRGVSKPVTLTFAWTPGAPATLSGKATVKRLDFGVGGGDWADTGTIPDEVAISTRVFLVPAR</sequence>
<evidence type="ECO:0000313" key="4">
    <source>
        <dbReference type="Proteomes" id="UP000319980"/>
    </source>
</evidence>
<dbReference type="PANTHER" id="PTHR34406">
    <property type="entry name" value="PROTEIN YCEI"/>
    <property type="match status" value="1"/>
</dbReference>
<dbReference type="SUPFAM" id="SSF101874">
    <property type="entry name" value="YceI-like"/>
    <property type="match status" value="1"/>
</dbReference>
<protein>
    <submittedName>
        <fullName evidence="3">YceI family protein</fullName>
    </submittedName>
</protein>
<dbReference type="InterPro" id="IPR007372">
    <property type="entry name" value="Lipid/polyisoprenoid-bd_YceI"/>
</dbReference>
<evidence type="ECO:0000256" key="1">
    <source>
        <dbReference type="SAM" id="SignalP"/>
    </source>
</evidence>
<keyword evidence="4" id="KW-1185">Reference proteome</keyword>
<feature type="domain" description="Lipid/polyisoprenoid-binding YceI-like" evidence="2">
    <location>
        <begin position="27"/>
        <end position="185"/>
    </location>
</feature>
<feature type="signal peptide" evidence="1">
    <location>
        <begin position="1"/>
        <end position="25"/>
    </location>
</feature>
<name>A0A5C5U5E1_9GAMM</name>
<comment type="caution">
    <text evidence="3">The sequence shown here is derived from an EMBL/GenBank/DDBJ whole genome shotgun (WGS) entry which is preliminary data.</text>
</comment>
<dbReference type="OrthoDB" id="1247465at2"/>
<dbReference type="Gene3D" id="2.40.128.110">
    <property type="entry name" value="Lipid/polyisoprenoid-binding, YceI-like"/>
    <property type="match status" value="1"/>
</dbReference>
<reference evidence="3 4" key="1">
    <citation type="journal article" date="2008" name="Int. J. Syst. Evol. Microbiol.">
        <title>Luteimonas marina sp. nov., isolated from seawater.</title>
        <authorList>
            <person name="Baik K.S."/>
            <person name="Park S.C."/>
            <person name="Kim M.S."/>
            <person name="Kim E.M."/>
            <person name="Park C."/>
            <person name="Chun J."/>
            <person name="Seong C.N."/>
        </authorList>
    </citation>
    <scope>NUCLEOTIDE SEQUENCE [LARGE SCALE GENOMIC DNA]</scope>
    <source>
        <strain evidence="3 4">FR1330</strain>
    </source>
</reference>
<accession>A0A5C5U5E1</accession>
<evidence type="ECO:0000313" key="3">
    <source>
        <dbReference type="EMBL" id="TWT21184.1"/>
    </source>
</evidence>
<dbReference type="PANTHER" id="PTHR34406:SF1">
    <property type="entry name" value="PROTEIN YCEI"/>
    <property type="match status" value="1"/>
</dbReference>
<dbReference type="EMBL" id="VOHK01000003">
    <property type="protein sequence ID" value="TWT21184.1"/>
    <property type="molecule type" value="Genomic_DNA"/>
</dbReference>
<dbReference type="Pfam" id="PF04264">
    <property type="entry name" value="YceI"/>
    <property type="match status" value="1"/>
</dbReference>
<proteinExistence type="predicted"/>
<dbReference type="InterPro" id="IPR036761">
    <property type="entry name" value="TTHA0802/YceI-like_sf"/>
</dbReference>
<feature type="chain" id="PRO_5022972691" evidence="1">
    <location>
        <begin position="26"/>
        <end position="188"/>
    </location>
</feature>
<dbReference type="RefSeq" id="WP_146386671.1">
    <property type="nucleotide sequence ID" value="NZ_VOHK01000003.1"/>
</dbReference>
<dbReference type="AlphaFoldDB" id="A0A5C5U5E1"/>
<dbReference type="SMART" id="SM00867">
    <property type="entry name" value="YceI"/>
    <property type="match status" value="1"/>
</dbReference>
<organism evidence="3 4">
    <name type="scientific">Luteimonas marina</name>
    <dbReference type="NCBI Taxonomy" id="488485"/>
    <lineage>
        <taxon>Bacteria</taxon>
        <taxon>Pseudomonadati</taxon>
        <taxon>Pseudomonadota</taxon>
        <taxon>Gammaproteobacteria</taxon>
        <taxon>Lysobacterales</taxon>
        <taxon>Lysobacteraceae</taxon>
        <taxon>Luteimonas</taxon>
    </lineage>
</organism>
<gene>
    <name evidence="3" type="ORF">FQY83_07425</name>
</gene>
<dbReference type="Proteomes" id="UP000319980">
    <property type="component" value="Unassembled WGS sequence"/>
</dbReference>